<protein>
    <submittedName>
        <fullName evidence="2">Uncharacterized protein</fullName>
    </submittedName>
</protein>
<gene>
    <name evidence="2" type="ORF">DA792_12335</name>
</gene>
<evidence type="ECO:0000313" key="2">
    <source>
        <dbReference type="EMBL" id="AVW91763.1"/>
    </source>
</evidence>
<organism evidence="2 3">
    <name type="scientific">Celeribacter baekdonensis</name>
    <dbReference type="NCBI Taxonomy" id="875171"/>
    <lineage>
        <taxon>Bacteria</taxon>
        <taxon>Pseudomonadati</taxon>
        <taxon>Pseudomonadota</taxon>
        <taxon>Alphaproteobacteria</taxon>
        <taxon>Rhodobacterales</taxon>
        <taxon>Roseobacteraceae</taxon>
        <taxon>Celeribacter</taxon>
    </lineage>
</organism>
<reference evidence="2 3" key="1">
    <citation type="submission" date="2018-03" db="EMBL/GenBank/DDBJ databases">
        <title>The Complete Genome of Celeribacter baekdonensis strain LH4, a Thiosulfate-Oxidizing Alphaproteobacterium Isolated from Gulf of Mexico Continental Slope Sediments.</title>
        <authorList>
            <person name="Flood B.E."/>
            <person name="Bailey J.V."/>
            <person name="Leprich D."/>
        </authorList>
    </citation>
    <scope>NUCLEOTIDE SEQUENCE [LARGE SCALE GENOMIC DNA]</scope>
    <source>
        <strain evidence="2 3">LH4</strain>
    </source>
</reference>
<dbReference type="EMBL" id="CP028475">
    <property type="protein sequence ID" value="AVW91763.1"/>
    <property type="molecule type" value="Genomic_DNA"/>
</dbReference>
<dbReference type="AlphaFoldDB" id="A0A2R4M3N6"/>
<sequence>MKPPRPPLKRRTVIQSTSCALRLSFTGIDHNRAASNAAGAPYYCAEGKPALLSESEANTISRLLDVCAQYEQQGDTHLSEIVDRIGLSLMQVFLMRAHVRPQSHFGANGPETPSQNLPSCPHTPKTS</sequence>
<accession>A0A2R4M3N6</accession>
<dbReference type="Proteomes" id="UP000241447">
    <property type="component" value="Chromosome"/>
</dbReference>
<feature type="region of interest" description="Disordered" evidence="1">
    <location>
        <begin position="102"/>
        <end position="127"/>
    </location>
</feature>
<name>A0A2R4M3N6_9RHOB</name>
<evidence type="ECO:0000313" key="3">
    <source>
        <dbReference type="Proteomes" id="UP000241447"/>
    </source>
</evidence>
<dbReference type="RefSeq" id="WP_107720193.1">
    <property type="nucleotide sequence ID" value="NZ_CAXBOP010000011.1"/>
</dbReference>
<dbReference type="KEGG" id="cbak:DA792_12335"/>
<evidence type="ECO:0000256" key="1">
    <source>
        <dbReference type="SAM" id="MobiDB-lite"/>
    </source>
</evidence>
<feature type="compositionally biased region" description="Polar residues" evidence="1">
    <location>
        <begin position="111"/>
        <end position="127"/>
    </location>
</feature>
<proteinExistence type="predicted"/>